<dbReference type="OMA" id="FMHERRA"/>
<keyword evidence="5" id="KW-0418">Kinase</keyword>
<dbReference type="RefSeq" id="XP_005765911.1">
    <property type="nucleotide sequence ID" value="XM_005765854.1"/>
</dbReference>
<evidence type="ECO:0000313" key="10">
    <source>
        <dbReference type="EnsemblProtists" id="EOD13482"/>
    </source>
</evidence>
<evidence type="ECO:0000256" key="5">
    <source>
        <dbReference type="ARBA" id="ARBA00022777"/>
    </source>
</evidence>
<evidence type="ECO:0000259" key="9">
    <source>
        <dbReference type="PROSITE" id="PS50011"/>
    </source>
</evidence>
<dbReference type="KEGG" id="ehx:EMIHUDRAFT_212562"/>
<accession>A0A0D3IQE7</accession>
<name>A0A0D3IQE7_EMIH1</name>
<dbReference type="eggNOG" id="KOG0591">
    <property type="taxonomic scope" value="Eukaryota"/>
</dbReference>
<dbReference type="GeneID" id="17259618"/>
<feature type="domain" description="Protein kinase" evidence="9">
    <location>
        <begin position="16"/>
        <end position="271"/>
    </location>
</feature>
<reference evidence="10" key="2">
    <citation type="submission" date="2024-10" db="UniProtKB">
        <authorList>
            <consortium name="EnsemblProtists"/>
        </authorList>
    </citation>
    <scope>IDENTIFICATION</scope>
</reference>
<evidence type="ECO:0000256" key="6">
    <source>
        <dbReference type="ARBA" id="ARBA00022840"/>
    </source>
</evidence>
<evidence type="ECO:0000313" key="11">
    <source>
        <dbReference type="Proteomes" id="UP000013827"/>
    </source>
</evidence>
<dbReference type="InterPro" id="IPR011009">
    <property type="entry name" value="Kinase-like_dom_sf"/>
</dbReference>
<evidence type="ECO:0000256" key="2">
    <source>
        <dbReference type="ARBA" id="ARBA00022527"/>
    </source>
</evidence>
<dbReference type="GO" id="GO:0005524">
    <property type="term" value="F:ATP binding"/>
    <property type="evidence" value="ECO:0007669"/>
    <property type="project" value="UniProtKB-KW"/>
</dbReference>
<dbReference type="Proteomes" id="UP000013827">
    <property type="component" value="Unassembled WGS sequence"/>
</dbReference>
<keyword evidence="6" id="KW-0067">ATP-binding</keyword>
<dbReference type="PROSITE" id="PS50011">
    <property type="entry name" value="PROTEIN_KINASE_DOM"/>
    <property type="match status" value="1"/>
</dbReference>
<evidence type="ECO:0000256" key="7">
    <source>
        <dbReference type="ARBA" id="ARBA00047899"/>
    </source>
</evidence>
<dbReference type="PANTHER" id="PTHR44899">
    <property type="entry name" value="CAMK FAMILY PROTEIN KINASE"/>
    <property type="match status" value="1"/>
</dbReference>
<dbReference type="PANTHER" id="PTHR44899:SF3">
    <property type="entry name" value="SERINE_THREONINE-PROTEIN KINASE NEK1"/>
    <property type="match status" value="1"/>
</dbReference>
<dbReference type="GO" id="GO:0004674">
    <property type="term" value="F:protein serine/threonine kinase activity"/>
    <property type="evidence" value="ECO:0007669"/>
    <property type="project" value="UniProtKB-KW"/>
</dbReference>
<proteinExistence type="predicted"/>
<dbReference type="SUPFAM" id="SSF56112">
    <property type="entry name" value="Protein kinase-like (PK-like)"/>
    <property type="match status" value="1"/>
</dbReference>
<dbReference type="Gene3D" id="1.10.510.10">
    <property type="entry name" value="Transferase(Phosphotransferase) domain 1"/>
    <property type="match status" value="1"/>
</dbReference>
<comment type="catalytic activity">
    <reaction evidence="7">
        <text>L-threonyl-[protein] + ATP = O-phospho-L-threonyl-[protein] + ADP + H(+)</text>
        <dbReference type="Rhea" id="RHEA:46608"/>
        <dbReference type="Rhea" id="RHEA-COMP:11060"/>
        <dbReference type="Rhea" id="RHEA-COMP:11605"/>
        <dbReference type="ChEBI" id="CHEBI:15378"/>
        <dbReference type="ChEBI" id="CHEBI:30013"/>
        <dbReference type="ChEBI" id="CHEBI:30616"/>
        <dbReference type="ChEBI" id="CHEBI:61977"/>
        <dbReference type="ChEBI" id="CHEBI:456216"/>
        <dbReference type="EC" id="2.7.11.1"/>
    </reaction>
</comment>
<keyword evidence="3" id="KW-0808">Transferase</keyword>
<dbReference type="PaxDb" id="2903-EOD13482"/>
<evidence type="ECO:0000256" key="1">
    <source>
        <dbReference type="ARBA" id="ARBA00012513"/>
    </source>
</evidence>
<evidence type="ECO:0000256" key="4">
    <source>
        <dbReference type="ARBA" id="ARBA00022741"/>
    </source>
</evidence>
<dbReference type="Pfam" id="PF00069">
    <property type="entry name" value="Pkinase"/>
    <property type="match status" value="1"/>
</dbReference>
<keyword evidence="2" id="KW-0723">Serine/threonine-protein kinase</keyword>
<keyword evidence="11" id="KW-1185">Reference proteome</keyword>
<dbReference type="InterPro" id="IPR051131">
    <property type="entry name" value="NEK_Ser/Thr_kinase_NIMA"/>
</dbReference>
<dbReference type="Gene3D" id="3.30.200.20">
    <property type="entry name" value="Phosphorylase Kinase, domain 1"/>
    <property type="match status" value="1"/>
</dbReference>
<dbReference type="AlphaFoldDB" id="A0A0D3IQE7"/>
<dbReference type="EnsemblProtists" id="EOD13482">
    <property type="protein sequence ID" value="EOD13482"/>
    <property type="gene ID" value="EMIHUDRAFT_212562"/>
</dbReference>
<dbReference type="STRING" id="2903.R1BUU1"/>
<organism evidence="10 11">
    <name type="scientific">Emiliania huxleyi (strain CCMP1516)</name>
    <dbReference type="NCBI Taxonomy" id="280463"/>
    <lineage>
        <taxon>Eukaryota</taxon>
        <taxon>Haptista</taxon>
        <taxon>Haptophyta</taxon>
        <taxon>Prymnesiophyceae</taxon>
        <taxon>Isochrysidales</taxon>
        <taxon>Noelaerhabdaceae</taxon>
        <taxon>Emiliania</taxon>
    </lineage>
</organism>
<evidence type="ECO:0000256" key="3">
    <source>
        <dbReference type="ARBA" id="ARBA00022679"/>
    </source>
</evidence>
<protein>
    <recommendedName>
        <fullName evidence="1">non-specific serine/threonine protein kinase</fullName>
        <ecNumber evidence="1">2.7.11.1</ecNumber>
    </recommendedName>
</protein>
<sequence>MERFAAATALNQKYDIDHAQLIGRGKLSVVHRARRRVDQRLVVLKKIQVFEMGSKERSECMNEIELLRTLQHPHIISYLDCDNELTIAMEAAELGDLAGLIKQTVQEGAQLGEAAAWQAVMQISDALSFMHERRANVFLTAPNVMKLGDLGLGRYFSSKTEQTHSNVGTPFYMSPECMQGGGYDFKSDIWSLGCLFYEVAALRSPFFQQGINFYMLGRRIMSRQFEPLPAGYSSEMGQLVDAMLQLEPSHRPSAADILSVARARVAQHATS</sequence>
<dbReference type="EC" id="2.7.11.1" evidence="1"/>
<evidence type="ECO:0000256" key="8">
    <source>
        <dbReference type="ARBA" id="ARBA00048679"/>
    </source>
</evidence>
<reference evidence="11" key="1">
    <citation type="journal article" date="2013" name="Nature">
        <title>Pan genome of the phytoplankton Emiliania underpins its global distribution.</title>
        <authorList>
            <person name="Read B.A."/>
            <person name="Kegel J."/>
            <person name="Klute M.J."/>
            <person name="Kuo A."/>
            <person name="Lefebvre S.C."/>
            <person name="Maumus F."/>
            <person name="Mayer C."/>
            <person name="Miller J."/>
            <person name="Monier A."/>
            <person name="Salamov A."/>
            <person name="Young J."/>
            <person name="Aguilar M."/>
            <person name="Claverie J.M."/>
            <person name="Frickenhaus S."/>
            <person name="Gonzalez K."/>
            <person name="Herman E.K."/>
            <person name="Lin Y.C."/>
            <person name="Napier J."/>
            <person name="Ogata H."/>
            <person name="Sarno A.F."/>
            <person name="Shmutz J."/>
            <person name="Schroeder D."/>
            <person name="de Vargas C."/>
            <person name="Verret F."/>
            <person name="von Dassow P."/>
            <person name="Valentin K."/>
            <person name="Van de Peer Y."/>
            <person name="Wheeler G."/>
            <person name="Dacks J.B."/>
            <person name="Delwiche C.F."/>
            <person name="Dyhrman S.T."/>
            <person name="Glockner G."/>
            <person name="John U."/>
            <person name="Richards T."/>
            <person name="Worden A.Z."/>
            <person name="Zhang X."/>
            <person name="Grigoriev I.V."/>
            <person name="Allen A.E."/>
            <person name="Bidle K."/>
            <person name="Borodovsky M."/>
            <person name="Bowler C."/>
            <person name="Brownlee C."/>
            <person name="Cock J.M."/>
            <person name="Elias M."/>
            <person name="Gladyshev V.N."/>
            <person name="Groth M."/>
            <person name="Guda C."/>
            <person name="Hadaegh A."/>
            <person name="Iglesias-Rodriguez M.D."/>
            <person name="Jenkins J."/>
            <person name="Jones B.M."/>
            <person name="Lawson T."/>
            <person name="Leese F."/>
            <person name="Lindquist E."/>
            <person name="Lobanov A."/>
            <person name="Lomsadze A."/>
            <person name="Malik S.B."/>
            <person name="Marsh M.E."/>
            <person name="Mackinder L."/>
            <person name="Mock T."/>
            <person name="Mueller-Roeber B."/>
            <person name="Pagarete A."/>
            <person name="Parker M."/>
            <person name="Probert I."/>
            <person name="Quesneville H."/>
            <person name="Raines C."/>
            <person name="Rensing S.A."/>
            <person name="Riano-Pachon D.M."/>
            <person name="Richier S."/>
            <person name="Rokitta S."/>
            <person name="Shiraiwa Y."/>
            <person name="Soanes D.M."/>
            <person name="van der Giezen M."/>
            <person name="Wahlund T.M."/>
            <person name="Williams B."/>
            <person name="Wilson W."/>
            <person name="Wolfe G."/>
            <person name="Wurch L.L."/>
        </authorList>
    </citation>
    <scope>NUCLEOTIDE SEQUENCE</scope>
</reference>
<comment type="catalytic activity">
    <reaction evidence="8">
        <text>L-seryl-[protein] + ATP = O-phospho-L-seryl-[protein] + ADP + H(+)</text>
        <dbReference type="Rhea" id="RHEA:17989"/>
        <dbReference type="Rhea" id="RHEA-COMP:9863"/>
        <dbReference type="Rhea" id="RHEA-COMP:11604"/>
        <dbReference type="ChEBI" id="CHEBI:15378"/>
        <dbReference type="ChEBI" id="CHEBI:29999"/>
        <dbReference type="ChEBI" id="CHEBI:30616"/>
        <dbReference type="ChEBI" id="CHEBI:83421"/>
        <dbReference type="ChEBI" id="CHEBI:456216"/>
        <dbReference type="EC" id="2.7.11.1"/>
    </reaction>
</comment>
<dbReference type="HOGENOM" id="CLU_000288_63_23_1"/>
<dbReference type="InterPro" id="IPR000719">
    <property type="entry name" value="Prot_kinase_dom"/>
</dbReference>
<keyword evidence="4" id="KW-0547">Nucleotide-binding</keyword>